<accession>A0AAV2A6Z8</accession>
<organism evidence="1 2">
    <name type="scientific">Larinioides sclopetarius</name>
    <dbReference type="NCBI Taxonomy" id="280406"/>
    <lineage>
        <taxon>Eukaryota</taxon>
        <taxon>Metazoa</taxon>
        <taxon>Ecdysozoa</taxon>
        <taxon>Arthropoda</taxon>
        <taxon>Chelicerata</taxon>
        <taxon>Arachnida</taxon>
        <taxon>Araneae</taxon>
        <taxon>Araneomorphae</taxon>
        <taxon>Entelegynae</taxon>
        <taxon>Araneoidea</taxon>
        <taxon>Araneidae</taxon>
        <taxon>Larinioides</taxon>
    </lineage>
</organism>
<comment type="caution">
    <text evidence="1">The sequence shown here is derived from an EMBL/GenBank/DDBJ whole genome shotgun (WGS) entry which is preliminary data.</text>
</comment>
<protein>
    <submittedName>
        <fullName evidence="1">Uncharacterized protein</fullName>
    </submittedName>
</protein>
<gene>
    <name evidence="1" type="ORF">LARSCL_LOCUS10575</name>
</gene>
<sequence>WNKLHISKNLGFFRRSSANWKRCLGRDGLHLNFRGNHELVEDVAKQIENRISTKYLYHRKARSIVPSTANEWDEIRKGFLNSWNFSDCYGGRLMGNMFLFKRLLIVDPDSLIIK</sequence>
<name>A0AAV2A6Z8_9ARAC</name>
<dbReference type="AlphaFoldDB" id="A0AAV2A6Z8"/>
<dbReference type="EMBL" id="CAXIEN010000125">
    <property type="protein sequence ID" value="CAL1279757.1"/>
    <property type="molecule type" value="Genomic_DNA"/>
</dbReference>
<feature type="non-terminal residue" evidence="1">
    <location>
        <position position="114"/>
    </location>
</feature>
<feature type="non-terminal residue" evidence="1">
    <location>
        <position position="1"/>
    </location>
</feature>
<keyword evidence="2" id="KW-1185">Reference proteome</keyword>
<proteinExistence type="predicted"/>
<evidence type="ECO:0000313" key="2">
    <source>
        <dbReference type="Proteomes" id="UP001497382"/>
    </source>
</evidence>
<dbReference type="Proteomes" id="UP001497382">
    <property type="component" value="Unassembled WGS sequence"/>
</dbReference>
<evidence type="ECO:0000313" key="1">
    <source>
        <dbReference type="EMBL" id="CAL1279757.1"/>
    </source>
</evidence>
<reference evidence="1 2" key="1">
    <citation type="submission" date="2024-04" db="EMBL/GenBank/DDBJ databases">
        <authorList>
            <person name="Rising A."/>
            <person name="Reimegard J."/>
            <person name="Sonavane S."/>
            <person name="Akerstrom W."/>
            <person name="Nylinder S."/>
            <person name="Hedman E."/>
            <person name="Kallberg Y."/>
        </authorList>
    </citation>
    <scope>NUCLEOTIDE SEQUENCE [LARGE SCALE GENOMIC DNA]</scope>
</reference>